<protein>
    <recommendedName>
        <fullName evidence="3">2-oxo-4-hydroxy-4-carboxy-5-ureidoimidazoline decarboxylase</fullName>
        <ecNumber evidence="3">4.1.1.97</ecNumber>
    </recommendedName>
</protein>
<evidence type="ECO:0000256" key="2">
    <source>
        <dbReference type="ARBA" id="ARBA00004754"/>
    </source>
</evidence>
<dbReference type="Pfam" id="PF09349">
    <property type="entry name" value="OHCU_decarbox"/>
    <property type="match status" value="1"/>
</dbReference>
<evidence type="ECO:0000256" key="6">
    <source>
        <dbReference type="ARBA" id="ARBA00023239"/>
    </source>
</evidence>
<evidence type="ECO:0000256" key="4">
    <source>
        <dbReference type="ARBA" id="ARBA00022631"/>
    </source>
</evidence>
<dbReference type="EMBL" id="JAPWTJ010000098">
    <property type="protein sequence ID" value="KAJ8982984.1"/>
    <property type="molecule type" value="Genomic_DNA"/>
</dbReference>
<dbReference type="InterPro" id="IPR036778">
    <property type="entry name" value="OHCU_decarboxylase_sf"/>
</dbReference>
<evidence type="ECO:0000259" key="7">
    <source>
        <dbReference type="Pfam" id="PF09349"/>
    </source>
</evidence>
<evidence type="ECO:0000256" key="5">
    <source>
        <dbReference type="ARBA" id="ARBA00022793"/>
    </source>
</evidence>
<evidence type="ECO:0000256" key="1">
    <source>
        <dbReference type="ARBA" id="ARBA00001163"/>
    </source>
</evidence>
<dbReference type="SUPFAM" id="SSF158694">
    <property type="entry name" value="UraD-Like"/>
    <property type="match status" value="1"/>
</dbReference>
<organism evidence="8 9">
    <name type="scientific">Molorchus minor</name>
    <dbReference type="NCBI Taxonomy" id="1323400"/>
    <lineage>
        <taxon>Eukaryota</taxon>
        <taxon>Metazoa</taxon>
        <taxon>Ecdysozoa</taxon>
        <taxon>Arthropoda</taxon>
        <taxon>Hexapoda</taxon>
        <taxon>Insecta</taxon>
        <taxon>Pterygota</taxon>
        <taxon>Neoptera</taxon>
        <taxon>Endopterygota</taxon>
        <taxon>Coleoptera</taxon>
        <taxon>Polyphaga</taxon>
        <taxon>Cucujiformia</taxon>
        <taxon>Chrysomeloidea</taxon>
        <taxon>Cerambycidae</taxon>
        <taxon>Lamiinae</taxon>
        <taxon>Monochamini</taxon>
        <taxon>Molorchus</taxon>
    </lineage>
</organism>
<evidence type="ECO:0000313" key="9">
    <source>
        <dbReference type="Proteomes" id="UP001162164"/>
    </source>
</evidence>
<comment type="catalytic activity">
    <reaction evidence="1">
        <text>5-hydroxy-2-oxo-4-ureido-2,5-dihydro-1H-imidazole-5-carboxylate + H(+) = (S)-allantoin + CO2</text>
        <dbReference type="Rhea" id="RHEA:26301"/>
        <dbReference type="ChEBI" id="CHEBI:15378"/>
        <dbReference type="ChEBI" id="CHEBI:15678"/>
        <dbReference type="ChEBI" id="CHEBI:16526"/>
        <dbReference type="ChEBI" id="CHEBI:58639"/>
        <dbReference type="EC" id="4.1.1.97"/>
    </reaction>
</comment>
<evidence type="ECO:0000256" key="3">
    <source>
        <dbReference type="ARBA" id="ARBA00012257"/>
    </source>
</evidence>
<comment type="pathway">
    <text evidence="2">Purine metabolism; urate degradation; (S)-allantoin from urate: step 3/3.</text>
</comment>
<dbReference type="Proteomes" id="UP001162164">
    <property type="component" value="Unassembled WGS sequence"/>
</dbReference>
<comment type="caution">
    <text evidence="8">The sequence shown here is derived from an EMBL/GenBank/DDBJ whole genome shotgun (WGS) entry which is preliminary data.</text>
</comment>
<dbReference type="PANTHER" id="PTHR43466">
    <property type="entry name" value="2-OXO-4-HYDROXY-4-CARBOXY-5-UREIDOIMIDAZOLINE DECARBOXYLASE-RELATED"/>
    <property type="match status" value="1"/>
</dbReference>
<evidence type="ECO:0000313" key="8">
    <source>
        <dbReference type="EMBL" id="KAJ8982984.1"/>
    </source>
</evidence>
<dbReference type="Gene3D" id="1.10.3330.10">
    <property type="entry name" value="Oxo-4-hydroxy-4-carboxy-5-ureidoimidazoline decarboxylase"/>
    <property type="match status" value="1"/>
</dbReference>
<keyword evidence="4" id="KW-0659">Purine metabolism</keyword>
<feature type="domain" description="Oxo-4-hydroxy-4-carboxy-5-ureidoimidazoline decarboxylase" evidence="7">
    <location>
        <begin position="13"/>
        <end position="164"/>
    </location>
</feature>
<sequence>MLLTHAFTIEEVNNLSSENFVRIFGNVVEHLPAVAIVILKKRPFSEVRDIVNACFNYLDSLKLSEKLKVVQLYPDIIEKLTYLSQLHLEGDITGTDQLSIEEKRKLKELNNKYKEKFGFPFIKGSKEKYIWTIFSEIASRLENEVENEIQVAFDEVKNIVKLRIHEIVR</sequence>
<dbReference type="InterPro" id="IPR018020">
    <property type="entry name" value="OHCU_decarboxylase"/>
</dbReference>
<keyword evidence="9" id="KW-1185">Reference proteome</keyword>
<dbReference type="PANTHER" id="PTHR43466:SF1">
    <property type="entry name" value="2-OXO-4-HYDROXY-4-CARBOXY-5-UREIDOIMIDAZOLINE DECARBOXYLASE-RELATED"/>
    <property type="match status" value="1"/>
</dbReference>
<keyword evidence="5" id="KW-0210">Decarboxylase</keyword>
<name>A0ABQ9JY23_9CUCU</name>
<proteinExistence type="predicted"/>
<dbReference type="EC" id="4.1.1.97" evidence="3"/>
<reference evidence="8" key="1">
    <citation type="journal article" date="2023" name="Insect Mol. Biol.">
        <title>Genome sequencing provides insights into the evolution of gene families encoding plant cell wall-degrading enzymes in longhorned beetles.</title>
        <authorList>
            <person name="Shin N.R."/>
            <person name="Okamura Y."/>
            <person name="Kirsch R."/>
            <person name="Pauchet Y."/>
        </authorList>
    </citation>
    <scope>NUCLEOTIDE SEQUENCE</scope>
    <source>
        <strain evidence="8">MMC_N1</strain>
    </source>
</reference>
<keyword evidence="6" id="KW-0456">Lyase</keyword>
<accession>A0ABQ9JY23</accession>
<gene>
    <name evidence="8" type="ORF">NQ317_001424</name>
</gene>